<evidence type="ECO:0000256" key="7">
    <source>
        <dbReference type="ARBA" id="ARBA00023136"/>
    </source>
</evidence>
<keyword evidence="5 9" id="KW-1133">Transmembrane helix</keyword>
<evidence type="ECO:0000256" key="4">
    <source>
        <dbReference type="ARBA" id="ARBA00022927"/>
    </source>
</evidence>
<dbReference type="EMBL" id="JAAMRR010001492">
    <property type="protein sequence ID" value="NGX99141.1"/>
    <property type="molecule type" value="Genomic_DNA"/>
</dbReference>
<protein>
    <recommendedName>
        <fullName evidence="12">Sec-independent protein translocase protein TatB</fullName>
    </recommendedName>
</protein>
<comment type="caution">
    <text evidence="10">The sequence shown here is derived from an EMBL/GenBank/DDBJ whole genome shotgun (WGS) entry which is preliminary data.</text>
</comment>
<evidence type="ECO:0000256" key="3">
    <source>
        <dbReference type="ARBA" id="ARBA00022692"/>
    </source>
</evidence>
<evidence type="ECO:0000256" key="2">
    <source>
        <dbReference type="ARBA" id="ARBA00022448"/>
    </source>
</evidence>
<dbReference type="Gene3D" id="1.20.5.3310">
    <property type="match status" value="1"/>
</dbReference>
<dbReference type="PANTHER" id="PTHR42982">
    <property type="entry name" value="SEC-INDEPENDENT PROTEIN TRANSLOCASE PROTEIN TATA"/>
    <property type="match status" value="1"/>
</dbReference>
<keyword evidence="11" id="KW-1185">Reference proteome</keyword>
<evidence type="ECO:0000256" key="9">
    <source>
        <dbReference type="SAM" id="Phobius"/>
    </source>
</evidence>
<keyword evidence="4" id="KW-0653">Protein transport</keyword>
<dbReference type="GO" id="GO:0015031">
    <property type="term" value="P:protein transport"/>
    <property type="evidence" value="ECO:0007669"/>
    <property type="project" value="UniProtKB-KW"/>
</dbReference>
<keyword evidence="6" id="KW-0811">Translocation</keyword>
<comment type="subcellular location">
    <subcellularLocation>
        <location evidence="1">Membrane</location>
        <topology evidence="1">Single-pass membrane protein</topology>
    </subcellularLocation>
</comment>
<evidence type="ECO:0000256" key="5">
    <source>
        <dbReference type="ARBA" id="ARBA00022989"/>
    </source>
</evidence>
<name>A0A7C9RKE5_9BRAD</name>
<keyword evidence="3 9" id="KW-0812">Transmembrane</keyword>
<evidence type="ECO:0008006" key="12">
    <source>
        <dbReference type="Google" id="ProtNLM"/>
    </source>
</evidence>
<reference evidence="10" key="1">
    <citation type="submission" date="2020-02" db="EMBL/GenBank/DDBJ databases">
        <title>Draft genome sequence of Candidatus Afipia apatlaquensis IBT-C3, a potential strain for decolorization of textile dyes.</title>
        <authorList>
            <person name="Sanchez-Reyes A."/>
            <person name="Breton-Deval L."/>
            <person name="Mangelson H."/>
            <person name="Sanchez-Flores A."/>
        </authorList>
    </citation>
    <scope>NUCLEOTIDE SEQUENCE [LARGE SCALE GENOMIC DNA]</scope>
    <source>
        <strain evidence="10">IBT-C3</strain>
    </source>
</reference>
<sequence length="167" mass="18165">MFGISGLELVIIFGVIFFLFGPDKLPEIMKTVATAVKMFNNAKNEIESVVKTEILRPEDMKTVRNLQHDIGNLTSAVKNPMSLLNMDDNAHDTADAVSKEVAGIRDSLDEAQEVESDAVQKAEAEPEAPQETESEEQEKKSVAAEIWANSLTPSGVDSTPSEMAGDK</sequence>
<dbReference type="AlphaFoldDB" id="A0A7C9RKE5"/>
<dbReference type="GO" id="GO:0016020">
    <property type="term" value="C:membrane"/>
    <property type="evidence" value="ECO:0007669"/>
    <property type="project" value="UniProtKB-ARBA"/>
</dbReference>
<evidence type="ECO:0000256" key="1">
    <source>
        <dbReference type="ARBA" id="ARBA00004167"/>
    </source>
</evidence>
<evidence type="ECO:0000313" key="11">
    <source>
        <dbReference type="Proteomes" id="UP000480266"/>
    </source>
</evidence>
<feature type="compositionally biased region" description="Acidic residues" evidence="8">
    <location>
        <begin position="125"/>
        <end position="136"/>
    </location>
</feature>
<proteinExistence type="predicted"/>
<evidence type="ECO:0000256" key="8">
    <source>
        <dbReference type="SAM" id="MobiDB-lite"/>
    </source>
</evidence>
<evidence type="ECO:0000313" key="10">
    <source>
        <dbReference type="EMBL" id="NGX99141.1"/>
    </source>
</evidence>
<dbReference type="InterPro" id="IPR003369">
    <property type="entry name" value="TatA/B/E"/>
</dbReference>
<dbReference type="PANTHER" id="PTHR42982:SF1">
    <property type="entry name" value="SEC-INDEPENDENT PROTEIN TRANSLOCASE PROTEIN TATA"/>
    <property type="match status" value="1"/>
</dbReference>
<feature type="compositionally biased region" description="Polar residues" evidence="8">
    <location>
        <begin position="149"/>
        <end position="161"/>
    </location>
</feature>
<feature type="region of interest" description="Disordered" evidence="8">
    <location>
        <begin position="113"/>
        <end position="167"/>
    </location>
</feature>
<keyword evidence="2" id="KW-0813">Transport</keyword>
<keyword evidence="7 9" id="KW-0472">Membrane</keyword>
<evidence type="ECO:0000256" key="6">
    <source>
        <dbReference type="ARBA" id="ARBA00023010"/>
    </source>
</evidence>
<gene>
    <name evidence="10" type="ORF">G4V63_29245</name>
</gene>
<organism evidence="10 11">
    <name type="scientific">Candidatus Afipia apatlaquensis</name>
    <dbReference type="NCBI Taxonomy" id="2712852"/>
    <lineage>
        <taxon>Bacteria</taxon>
        <taxon>Pseudomonadati</taxon>
        <taxon>Pseudomonadota</taxon>
        <taxon>Alphaproteobacteria</taxon>
        <taxon>Hyphomicrobiales</taxon>
        <taxon>Nitrobacteraceae</taxon>
        <taxon>Afipia</taxon>
    </lineage>
</organism>
<dbReference type="Pfam" id="PF02416">
    <property type="entry name" value="TatA_B_E"/>
    <property type="match status" value="1"/>
</dbReference>
<accession>A0A7C9RKE5</accession>
<feature type="transmembrane region" description="Helical" evidence="9">
    <location>
        <begin position="6"/>
        <end position="22"/>
    </location>
</feature>
<dbReference type="Proteomes" id="UP000480266">
    <property type="component" value="Unassembled WGS sequence"/>
</dbReference>